<accession>A0A8J7YNX8</accession>
<keyword evidence="1" id="KW-0812">Transmembrane</keyword>
<evidence type="ECO:0000256" key="1">
    <source>
        <dbReference type="SAM" id="Phobius"/>
    </source>
</evidence>
<dbReference type="AlphaFoldDB" id="A0A8J7YNX8"/>
<protein>
    <submittedName>
        <fullName evidence="2">Uncharacterized protein</fullName>
    </submittedName>
</protein>
<evidence type="ECO:0000313" key="2">
    <source>
        <dbReference type="EMBL" id="MBX8631578.1"/>
    </source>
</evidence>
<proteinExistence type="predicted"/>
<reference evidence="2" key="1">
    <citation type="submission" date="2021-04" db="EMBL/GenBank/DDBJ databases">
        <title>Genomic insights into ecological role and evolution of a novel Thermoplasmata order Candidatus Sysuiplasmatales.</title>
        <authorList>
            <person name="Yuan Y."/>
        </authorList>
    </citation>
    <scope>NUCLEOTIDE SEQUENCE</scope>
    <source>
        <strain evidence="2">YP2-bin.285</strain>
    </source>
</reference>
<keyword evidence="1" id="KW-1133">Transmembrane helix</keyword>
<gene>
    <name evidence="2" type="ORF">J9259_03520</name>
</gene>
<organism evidence="2 3">
    <name type="scientific">Candidatus Sysuiplasma superficiale</name>
    <dbReference type="NCBI Taxonomy" id="2823368"/>
    <lineage>
        <taxon>Archaea</taxon>
        <taxon>Methanobacteriati</taxon>
        <taxon>Thermoplasmatota</taxon>
        <taxon>Thermoplasmata</taxon>
        <taxon>Candidatus Sysuiplasmatales</taxon>
        <taxon>Candidatus Sysuiplasmataceae</taxon>
        <taxon>Candidatus Sysuiplasma</taxon>
    </lineage>
</organism>
<dbReference type="Proteomes" id="UP000716004">
    <property type="component" value="Unassembled WGS sequence"/>
</dbReference>
<sequence>MPRISFMTAIWMSVIAILVIFEFLQFTGLVRVSSIAANFYLFVFSLVTIAILAVIGAIFLGITIAHRLLERGDFTPFELEMLSMKEQINEIQRSIEKMMKK</sequence>
<keyword evidence="1" id="KW-0472">Membrane</keyword>
<name>A0A8J7YNX8_9ARCH</name>
<dbReference type="EMBL" id="JAGVSJ010000006">
    <property type="protein sequence ID" value="MBX8631578.1"/>
    <property type="molecule type" value="Genomic_DNA"/>
</dbReference>
<feature type="transmembrane region" description="Helical" evidence="1">
    <location>
        <begin position="39"/>
        <end position="62"/>
    </location>
</feature>
<feature type="transmembrane region" description="Helical" evidence="1">
    <location>
        <begin position="7"/>
        <end position="27"/>
    </location>
</feature>
<comment type="caution">
    <text evidence="2">The sequence shown here is derived from an EMBL/GenBank/DDBJ whole genome shotgun (WGS) entry which is preliminary data.</text>
</comment>
<evidence type="ECO:0000313" key="3">
    <source>
        <dbReference type="Proteomes" id="UP000716004"/>
    </source>
</evidence>